<protein>
    <submittedName>
        <fullName evidence="2">Uncharacterized protein</fullName>
    </submittedName>
</protein>
<reference evidence="3" key="1">
    <citation type="journal article" date="2014" name="Proc. Natl. Acad. Sci. U.S.A.">
        <title>Extensive sampling of basidiomycete genomes demonstrates inadequacy of the white-rot/brown-rot paradigm for wood decay fungi.</title>
        <authorList>
            <person name="Riley R."/>
            <person name="Salamov A.A."/>
            <person name="Brown D.W."/>
            <person name="Nagy L.G."/>
            <person name="Floudas D."/>
            <person name="Held B.W."/>
            <person name="Levasseur A."/>
            <person name="Lombard V."/>
            <person name="Morin E."/>
            <person name="Otillar R."/>
            <person name="Lindquist E.A."/>
            <person name="Sun H."/>
            <person name="LaButti K.M."/>
            <person name="Schmutz J."/>
            <person name="Jabbour D."/>
            <person name="Luo H."/>
            <person name="Baker S.E."/>
            <person name="Pisabarro A.G."/>
            <person name="Walton J.D."/>
            <person name="Blanchette R.A."/>
            <person name="Henrissat B."/>
            <person name="Martin F."/>
            <person name="Cullen D."/>
            <person name="Hibbett D.S."/>
            <person name="Grigoriev I.V."/>
        </authorList>
    </citation>
    <scope>NUCLEOTIDE SEQUENCE [LARGE SCALE GENOMIC DNA]</scope>
    <source>
        <strain evidence="3">CBS 339.88</strain>
    </source>
</reference>
<dbReference type="Proteomes" id="UP000027222">
    <property type="component" value="Unassembled WGS sequence"/>
</dbReference>
<dbReference type="OrthoDB" id="272271at2759"/>
<dbReference type="HOGENOM" id="CLU_1532677_0_0_1"/>
<evidence type="ECO:0000313" key="2">
    <source>
        <dbReference type="EMBL" id="KDR78486.1"/>
    </source>
</evidence>
<organism evidence="2 3">
    <name type="scientific">Galerina marginata (strain CBS 339.88)</name>
    <dbReference type="NCBI Taxonomy" id="685588"/>
    <lineage>
        <taxon>Eukaryota</taxon>
        <taxon>Fungi</taxon>
        <taxon>Dikarya</taxon>
        <taxon>Basidiomycota</taxon>
        <taxon>Agaricomycotina</taxon>
        <taxon>Agaricomycetes</taxon>
        <taxon>Agaricomycetidae</taxon>
        <taxon>Agaricales</taxon>
        <taxon>Agaricineae</taxon>
        <taxon>Strophariaceae</taxon>
        <taxon>Galerina</taxon>
    </lineage>
</organism>
<feature type="compositionally biased region" description="Polar residues" evidence="1">
    <location>
        <begin position="9"/>
        <end position="21"/>
    </location>
</feature>
<dbReference type="AlphaFoldDB" id="A0A067T5V8"/>
<dbReference type="STRING" id="685588.A0A067T5V8"/>
<evidence type="ECO:0000256" key="1">
    <source>
        <dbReference type="SAM" id="MobiDB-lite"/>
    </source>
</evidence>
<accession>A0A067T5V8</accession>
<name>A0A067T5V8_GALM3</name>
<gene>
    <name evidence="2" type="ORF">GALMADRAFT_137549</name>
</gene>
<evidence type="ECO:0000313" key="3">
    <source>
        <dbReference type="Proteomes" id="UP000027222"/>
    </source>
</evidence>
<proteinExistence type="predicted"/>
<dbReference type="EMBL" id="KL142374">
    <property type="protein sequence ID" value="KDR78486.1"/>
    <property type="molecule type" value="Genomic_DNA"/>
</dbReference>
<feature type="region of interest" description="Disordered" evidence="1">
    <location>
        <begin position="1"/>
        <end position="21"/>
    </location>
</feature>
<keyword evidence="3" id="KW-1185">Reference proteome</keyword>
<sequence>MLTPARPSSEASCRTPLASSSFTTPPDLCDKSVLVNARSSLTTPSLFSATYGSTSTRAVLHAFFDGTHLELHLELHQTGLMDRKLYLPHDELERYECDEVLGGWEKPFSRSVSMWLVGSNRREGAFEEGWSLGPETIQNLAEETLKLLSYKPDRLGHATFLNDEAIAITSRSKWQ</sequence>